<comment type="similarity">
    <text evidence="1">Belongs to the enoyl-CoA hydratase/isomerase family.</text>
</comment>
<gene>
    <name evidence="2" type="ORF">GGQ54_001274</name>
</gene>
<dbReference type="Gene3D" id="3.90.226.10">
    <property type="entry name" value="2-enoyl-CoA Hydratase, Chain A, domain 1"/>
    <property type="match status" value="1"/>
</dbReference>
<accession>A0A7Z0IKK5</accession>
<evidence type="ECO:0000313" key="3">
    <source>
        <dbReference type="Proteomes" id="UP000527616"/>
    </source>
</evidence>
<dbReference type="GO" id="GO:0004300">
    <property type="term" value="F:enoyl-CoA hydratase activity"/>
    <property type="evidence" value="ECO:0007669"/>
    <property type="project" value="UniProtKB-EC"/>
</dbReference>
<dbReference type="RefSeq" id="WP_179444636.1">
    <property type="nucleotide sequence ID" value="NZ_JACBZS010000001.1"/>
</dbReference>
<dbReference type="PANTHER" id="PTHR43459">
    <property type="entry name" value="ENOYL-COA HYDRATASE"/>
    <property type="match status" value="1"/>
</dbReference>
<dbReference type="Proteomes" id="UP000527616">
    <property type="component" value="Unassembled WGS sequence"/>
</dbReference>
<dbReference type="InterPro" id="IPR001753">
    <property type="entry name" value="Enoyl-CoA_hydra/iso"/>
</dbReference>
<dbReference type="EC" id="4.2.1.17" evidence="2"/>
<dbReference type="SUPFAM" id="SSF52096">
    <property type="entry name" value="ClpP/crotonase"/>
    <property type="match status" value="1"/>
</dbReference>
<dbReference type="CDD" id="cd06558">
    <property type="entry name" value="crotonase-like"/>
    <property type="match status" value="1"/>
</dbReference>
<dbReference type="InterPro" id="IPR029045">
    <property type="entry name" value="ClpP/crotonase-like_dom_sf"/>
</dbReference>
<keyword evidence="2" id="KW-0456">Lyase</keyword>
<dbReference type="AlphaFoldDB" id="A0A7Z0IKK5"/>
<sequence length="250" mass="26185">MSEDLIVERADGVARLTLNRPDKLNALTADLIERVADEITSGGDRVVVITGAGRAFTSGADLGRDRAAGPGDTLDAADKLITAMIEGDAIVITRVNGPAAGIGASIALAADLPVMSADAYLLLPFSNIGLMPDGAVTATWPATGGRVRAMRAALFADRIGADEALATGLIAAAVKADDLDAFVDDWVVRLVRRPRVALARAKQAINAAALPDLAGVLRREAEGQRDLMRAADFAEGTKAFLERREPRFTD</sequence>
<proteinExistence type="inferred from homology"/>
<evidence type="ECO:0000313" key="2">
    <source>
        <dbReference type="EMBL" id="NYI70714.1"/>
    </source>
</evidence>
<protein>
    <submittedName>
        <fullName evidence="2">Enoyl-CoA hydratase</fullName>
        <ecNumber evidence="2">4.2.1.17</ecNumber>
    </submittedName>
</protein>
<dbReference type="Pfam" id="PF00378">
    <property type="entry name" value="ECH_1"/>
    <property type="match status" value="1"/>
</dbReference>
<organism evidence="2 3">
    <name type="scientific">Naumannella cuiyingiana</name>
    <dbReference type="NCBI Taxonomy" id="1347891"/>
    <lineage>
        <taxon>Bacteria</taxon>
        <taxon>Bacillati</taxon>
        <taxon>Actinomycetota</taxon>
        <taxon>Actinomycetes</taxon>
        <taxon>Propionibacteriales</taxon>
        <taxon>Propionibacteriaceae</taxon>
        <taxon>Naumannella</taxon>
    </lineage>
</organism>
<comment type="caution">
    <text evidence="2">The sequence shown here is derived from an EMBL/GenBank/DDBJ whole genome shotgun (WGS) entry which is preliminary data.</text>
</comment>
<keyword evidence="3" id="KW-1185">Reference proteome</keyword>
<name>A0A7Z0IKK5_9ACTN</name>
<reference evidence="2 3" key="1">
    <citation type="submission" date="2020-07" db="EMBL/GenBank/DDBJ databases">
        <title>Sequencing the genomes of 1000 actinobacteria strains.</title>
        <authorList>
            <person name="Klenk H.-P."/>
        </authorList>
    </citation>
    <scope>NUCLEOTIDE SEQUENCE [LARGE SCALE GENOMIC DNA]</scope>
    <source>
        <strain evidence="2 3">DSM 103164</strain>
    </source>
</reference>
<evidence type="ECO:0000256" key="1">
    <source>
        <dbReference type="ARBA" id="ARBA00005254"/>
    </source>
</evidence>
<dbReference type="InterPro" id="IPR014748">
    <property type="entry name" value="Enoyl-CoA_hydra_C"/>
</dbReference>
<dbReference type="Gene3D" id="1.10.12.10">
    <property type="entry name" value="Lyase 2-enoyl-coa Hydratase, Chain A, domain 2"/>
    <property type="match status" value="1"/>
</dbReference>
<dbReference type="PANTHER" id="PTHR43459:SF1">
    <property type="entry name" value="EG:BACN32G11.4 PROTEIN"/>
    <property type="match status" value="1"/>
</dbReference>
<dbReference type="EMBL" id="JACBZS010000001">
    <property type="protein sequence ID" value="NYI70714.1"/>
    <property type="molecule type" value="Genomic_DNA"/>
</dbReference>